<dbReference type="InterPro" id="IPR027961">
    <property type="entry name" value="DUF4442"/>
</dbReference>
<dbReference type="InterPro" id="IPR029069">
    <property type="entry name" value="HotDog_dom_sf"/>
</dbReference>
<name>A0A966DVU2_9SPHI</name>
<accession>A0A966DVU2</accession>
<evidence type="ECO:0000313" key="2">
    <source>
        <dbReference type="Proteomes" id="UP000638732"/>
    </source>
</evidence>
<sequence length="158" mass="17981">MAISASLLKWGLRFYPPLLFQRIWVVNIAADFKSVKVKINKSILNKNYNNAIFGGTLFCAADPFHPIMMHQVLINRGHKLIVWSKSARIQFIKPGDTDLHFEARLTDEDIAEAERIIKAGEKYTRVFDIDICNKAGEVCVIVSNEVYIRNVNLADKTT</sequence>
<dbReference type="EMBL" id="WWEO01000045">
    <property type="protein sequence ID" value="NCD71831.1"/>
    <property type="molecule type" value="Genomic_DNA"/>
</dbReference>
<dbReference type="AlphaFoldDB" id="A0A966DVU2"/>
<protein>
    <submittedName>
        <fullName evidence="1">DUF4442 domain-containing protein</fullName>
    </submittedName>
</protein>
<dbReference type="Pfam" id="PF14539">
    <property type="entry name" value="DUF4442"/>
    <property type="match status" value="1"/>
</dbReference>
<keyword evidence="2" id="KW-1185">Reference proteome</keyword>
<gene>
    <name evidence="1" type="ORF">GSY63_20880</name>
</gene>
<dbReference type="SUPFAM" id="SSF54637">
    <property type="entry name" value="Thioesterase/thiol ester dehydrase-isomerase"/>
    <property type="match status" value="1"/>
</dbReference>
<dbReference type="Proteomes" id="UP000638732">
    <property type="component" value="Unassembled WGS sequence"/>
</dbReference>
<evidence type="ECO:0000313" key="1">
    <source>
        <dbReference type="EMBL" id="NCD71831.1"/>
    </source>
</evidence>
<organism evidence="1 2">
    <name type="scientific">Mucilaginibacter agri</name>
    <dbReference type="NCBI Taxonomy" id="2695265"/>
    <lineage>
        <taxon>Bacteria</taxon>
        <taxon>Pseudomonadati</taxon>
        <taxon>Bacteroidota</taxon>
        <taxon>Sphingobacteriia</taxon>
        <taxon>Sphingobacteriales</taxon>
        <taxon>Sphingobacteriaceae</taxon>
        <taxon>Mucilaginibacter</taxon>
    </lineage>
</organism>
<reference evidence="1" key="2">
    <citation type="submission" date="2020-10" db="EMBL/GenBank/DDBJ databases">
        <title>Mucilaginibacter sp. nov., isolated from soil.</title>
        <authorList>
            <person name="Jeon C.O."/>
        </authorList>
    </citation>
    <scope>NUCLEOTIDE SEQUENCE</scope>
    <source>
        <strain evidence="1">R11</strain>
    </source>
</reference>
<comment type="caution">
    <text evidence="1">The sequence shown here is derived from an EMBL/GenBank/DDBJ whole genome shotgun (WGS) entry which is preliminary data.</text>
</comment>
<dbReference type="Gene3D" id="3.10.129.10">
    <property type="entry name" value="Hotdog Thioesterase"/>
    <property type="match status" value="1"/>
</dbReference>
<proteinExistence type="predicted"/>
<reference evidence="1" key="1">
    <citation type="submission" date="2020-01" db="EMBL/GenBank/DDBJ databases">
        <authorList>
            <person name="Seo Y.L."/>
        </authorList>
    </citation>
    <scope>NUCLEOTIDE SEQUENCE</scope>
    <source>
        <strain evidence="1">R11</strain>
    </source>
</reference>
<dbReference type="RefSeq" id="WP_166587808.1">
    <property type="nucleotide sequence ID" value="NZ_WWEO01000045.1"/>
</dbReference>